<evidence type="ECO:0000313" key="2">
    <source>
        <dbReference type="Proteomes" id="UP000437748"/>
    </source>
</evidence>
<reference evidence="1 2" key="1">
    <citation type="submission" date="2019-10" db="EMBL/GenBank/DDBJ databases">
        <title>New species of Slilvanegrellaceae.</title>
        <authorList>
            <person name="Pitt A."/>
            <person name="Hahn M.W."/>
        </authorList>
    </citation>
    <scope>NUCLEOTIDE SEQUENCE [LARGE SCALE GENOMIC DNA]</scope>
    <source>
        <strain evidence="1 2">SP-Ram-0.45-NSY-1</strain>
    </source>
</reference>
<comment type="caution">
    <text evidence="1">The sequence shown here is derived from an EMBL/GenBank/DDBJ whole genome shotgun (WGS) entry which is preliminary data.</text>
</comment>
<dbReference type="RefSeq" id="WP_153420296.1">
    <property type="nucleotide sequence ID" value="NZ_WFLM01000003.1"/>
</dbReference>
<proteinExistence type="predicted"/>
<accession>A0A6N6VW06</accession>
<keyword evidence="2" id="KW-1185">Reference proteome</keyword>
<dbReference type="Proteomes" id="UP000437748">
    <property type="component" value="Unassembled WGS sequence"/>
</dbReference>
<dbReference type="OrthoDB" id="5294738at2"/>
<evidence type="ECO:0000313" key="1">
    <source>
        <dbReference type="EMBL" id="KAB8038899.1"/>
    </source>
</evidence>
<name>A0A6N6VW06_9BACT</name>
<sequence length="160" mass="19121">MQKLSYLSSEKLNLIWSEEENQKIKKLLDKKHLVYLENEEFIIESGATKDQVQLKVTLTKSDKSYYYPIECVFVKESSSDFKETEVAFKMLDYLDLYWTNYFSEERNVFVPLDWSKHEFEGIHFYIRGFVRNLQLENYANDFLSKHGHGDYEIHSISSET</sequence>
<dbReference type="EMBL" id="WFLM01000003">
    <property type="protein sequence ID" value="KAB8038899.1"/>
    <property type="molecule type" value="Genomic_DNA"/>
</dbReference>
<organism evidence="1 2">
    <name type="scientific">Silvanigrella paludirubra</name>
    <dbReference type="NCBI Taxonomy" id="2499159"/>
    <lineage>
        <taxon>Bacteria</taxon>
        <taxon>Pseudomonadati</taxon>
        <taxon>Bdellovibrionota</taxon>
        <taxon>Oligoflexia</taxon>
        <taxon>Silvanigrellales</taxon>
        <taxon>Silvanigrellaceae</taxon>
        <taxon>Silvanigrella</taxon>
    </lineage>
</organism>
<dbReference type="AlphaFoldDB" id="A0A6N6VW06"/>
<gene>
    <name evidence="1" type="ORF">GCL60_08560</name>
</gene>
<protein>
    <submittedName>
        <fullName evidence="1">Uncharacterized protein</fullName>
    </submittedName>
</protein>